<dbReference type="EMBL" id="LXPE01000001">
    <property type="protein sequence ID" value="OBA29069.1"/>
    <property type="molecule type" value="Genomic_DNA"/>
</dbReference>
<dbReference type="OrthoDB" id="3973240at2759"/>
<comment type="caution">
    <text evidence="2">The sequence shown here is derived from an EMBL/GenBank/DDBJ whole genome shotgun (WGS) entry which is preliminary data.</text>
</comment>
<dbReference type="AlphaFoldDB" id="A0A1B7TK28"/>
<dbReference type="Proteomes" id="UP000092321">
    <property type="component" value="Unassembled WGS sequence"/>
</dbReference>
<sequence>MKQIILIKEEIKNDMSQEYQQLLKGLKKSEIIDMSQEYQQLLKGLKKSEIIDIINNLESKNVELPEDYKSPSSSLKKESLIDVAISIIKANESSEGWNNVLKETPYLDALVDSEDEDAEEEEENKEEDVEENEEEEDDEEEEEDDCDDCNDCCSFSYEPTFKERVQWKIYDFRWELLLLNDNIKTFCTSVNGLFKISTTAEARRRRRS</sequence>
<keyword evidence="3" id="KW-1185">Reference proteome</keyword>
<gene>
    <name evidence="2" type="ORF">HANVADRAFT_66469</name>
</gene>
<reference evidence="3" key="1">
    <citation type="journal article" date="2016" name="Proc. Natl. Acad. Sci. U.S.A.">
        <title>Comparative genomics of biotechnologically important yeasts.</title>
        <authorList>
            <person name="Riley R."/>
            <person name="Haridas S."/>
            <person name="Wolfe K.H."/>
            <person name="Lopes M.R."/>
            <person name="Hittinger C.T."/>
            <person name="Goeker M."/>
            <person name="Salamov A.A."/>
            <person name="Wisecaver J.H."/>
            <person name="Long T.M."/>
            <person name="Calvey C.H."/>
            <person name="Aerts A.L."/>
            <person name="Barry K.W."/>
            <person name="Choi C."/>
            <person name="Clum A."/>
            <person name="Coughlan A.Y."/>
            <person name="Deshpande S."/>
            <person name="Douglass A.P."/>
            <person name="Hanson S.J."/>
            <person name="Klenk H.-P."/>
            <person name="LaButti K.M."/>
            <person name="Lapidus A."/>
            <person name="Lindquist E.A."/>
            <person name="Lipzen A.M."/>
            <person name="Meier-Kolthoff J.P."/>
            <person name="Ohm R.A."/>
            <person name="Otillar R.P."/>
            <person name="Pangilinan J.L."/>
            <person name="Peng Y."/>
            <person name="Rokas A."/>
            <person name="Rosa C.A."/>
            <person name="Scheuner C."/>
            <person name="Sibirny A.A."/>
            <person name="Slot J.C."/>
            <person name="Stielow J.B."/>
            <person name="Sun H."/>
            <person name="Kurtzman C.P."/>
            <person name="Blackwell M."/>
            <person name="Grigoriev I.V."/>
            <person name="Jeffries T.W."/>
        </authorList>
    </citation>
    <scope>NUCLEOTIDE SEQUENCE [LARGE SCALE GENOMIC DNA]</scope>
    <source>
        <strain evidence="3">NRRL Y-1626</strain>
    </source>
</reference>
<evidence type="ECO:0000313" key="3">
    <source>
        <dbReference type="Proteomes" id="UP000092321"/>
    </source>
</evidence>
<accession>A0A1B7TK28</accession>
<evidence type="ECO:0000256" key="1">
    <source>
        <dbReference type="SAM" id="MobiDB-lite"/>
    </source>
</evidence>
<proteinExistence type="predicted"/>
<name>A0A1B7TK28_9ASCO</name>
<evidence type="ECO:0000313" key="2">
    <source>
        <dbReference type="EMBL" id="OBA29069.1"/>
    </source>
</evidence>
<feature type="region of interest" description="Disordered" evidence="1">
    <location>
        <begin position="113"/>
        <end position="148"/>
    </location>
</feature>
<organism evidence="2 3">
    <name type="scientific">Hanseniaspora valbyensis NRRL Y-1626</name>
    <dbReference type="NCBI Taxonomy" id="766949"/>
    <lineage>
        <taxon>Eukaryota</taxon>
        <taxon>Fungi</taxon>
        <taxon>Dikarya</taxon>
        <taxon>Ascomycota</taxon>
        <taxon>Saccharomycotina</taxon>
        <taxon>Saccharomycetes</taxon>
        <taxon>Saccharomycodales</taxon>
        <taxon>Saccharomycodaceae</taxon>
        <taxon>Hanseniaspora</taxon>
    </lineage>
</organism>
<protein>
    <submittedName>
        <fullName evidence="2">Uncharacterized protein</fullName>
    </submittedName>
</protein>